<name>A0A7G5H6Q6_9BACT</name>
<sequence length="174" mass="19836">MILSFVAIDKQEKRRDFWCQLPELEVALDVLSSITLKGETIINAQIIDEEGRIELPPEVFDGQPFSDAIRQLEGEWEAILDEPIGAVVPVNNWQIELTCQQLKIYEGRIAQFNVVVNQLGLLRERAEQVIRNESCRITLINHYNALINTYCEYINQAEAGQQVAQQKLVKLQGA</sequence>
<accession>A0A7G5H6Q6</accession>
<dbReference type="EMBL" id="CP059732">
    <property type="protein sequence ID" value="QMW06798.1"/>
    <property type="molecule type" value="Genomic_DNA"/>
</dbReference>
<evidence type="ECO:0000313" key="1">
    <source>
        <dbReference type="EMBL" id="QMW06798.1"/>
    </source>
</evidence>
<dbReference type="AlphaFoldDB" id="A0A7G5H6Q6"/>
<protein>
    <submittedName>
        <fullName evidence="1">Uncharacterized protein</fullName>
    </submittedName>
</protein>
<gene>
    <name evidence="1" type="ORF">H3H32_18835</name>
</gene>
<keyword evidence="2" id="KW-1185">Reference proteome</keyword>
<dbReference type="KEGG" id="sfol:H3H32_18835"/>
<organism evidence="1 2">
    <name type="scientific">Spirosoma foliorum</name>
    <dbReference type="NCBI Taxonomy" id="2710596"/>
    <lineage>
        <taxon>Bacteria</taxon>
        <taxon>Pseudomonadati</taxon>
        <taxon>Bacteroidota</taxon>
        <taxon>Cytophagia</taxon>
        <taxon>Cytophagales</taxon>
        <taxon>Cytophagaceae</taxon>
        <taxon>Spirosoma</taxon>
    </lineage>
</organism>
<reference evidence="1 2" key="1">
    <citation type="submission" date="2020-07" db="EMBL/GenBank/DDBJ databases">
        <title>Spirosoma foliorum sp. nov., isolated from the leaves on the Nejang mountain Korea, Republic of.</title>
        <authorList>
            <person name="Ho H."/>
            <person name="Lee Y.-J."/>
            <person name="Nurcahyanto D.-A."/>
            <person name="Kim S.-G."/>
        </authorList>
    </citation>
    <scope>NUCLEOTIDE SEQUENCE [LARGE SCALE GENOMIC DNA]</scope>
    <source>
        <strain evidence="1 2">PL0136</strain>
    </source>
</reference>
<dbReference type="Proteomes" id="UP000515369">
    <property type="component" value="Chromosome"/>
</dbReference>
<dbReference type="RefSeq" id="WP_182464191.1">
    <property type="nucleotide sequence ID" value="NZ_CP059732.1"/>
</dbReference>
<proteinExistence type="predicted"/>
<evidence type="ECO:0000313" key="2">
    <source>
        <dbReference type="Proteomes" id="UP000515369"/>
    </source>
</evidence>